<keyword evidence="3" id="KW-1185">Reference proteome</keyword>
<feature type="region of interest" description="Disordered" evidence="1">
    <location>
        <begin position="92"/>
        <end position="130"/>
    </location>
</feature>
<proteinExistence type="predicted"/>
<dbReference type="PANTHER" id="PTHR47117">
    <property type="entry name" value="STAR-RELATED LIPID TRANSFER PROTEIN 9"/>
    <property type="match status" value="1"/>
</dbReference>
<dbReference type="GO" id="GO:0008017">
    <property type="term" value="F:microtubule binding"/>
    <property type="evidence" value="ECO:0007669"/>
    <property type="project" value="TreeGrafter"/>
</dbReference>
<dbReference type="Ensembl" id="ENSCWAT00000003614.1">
    <property type="protein sequence ID" value="ENSCWAP00000003325.1"/>
    <property type="gene ID" value="ENSCWAG00000002641.1"/>
</dbReference>
<name>A0A8C3YBX4_9CETA</name>
<feature type="region of interest" description="Disordered" evidence="1">
    <location>
        <begin position="501"/>
        <end position="549"/>
    </location>
</feature>
<feature type="compositionally biased region" description="Low complexity" evidence="1">
    <location>
        <begin position="101"/>
        <end position="111"/>
    </location>
</feature>
<dbReference type="GO" id="GO:0005634">
    <property type="term" value="C:nucleus"/>
    <property type="evidence" value="ECO:0007669"/>
    <property type="project" value="TreeGrafter"/>
</dbReference>
<dbReference type="GO" id="GO:0005737">
    <property type="term" value="C:cytoplasm"/>
    <property type="evidence" value="ECO:0007669"/>
    <property type="project" value="TreeGrafter"/>
</dbReference>
<feature type="region of interest" description="Disordered" evidence="1">
    <location>
        <begin position="239"/>
        <end position="278"/>
    </location>
</feature>
<dbReference type="GO" id="GO:0003777">
    <property type="term" value="F:microtubule motor activity"/>
    <property type="evidence" value="ECO:0007669"/>
    <property type="project" value="TreeGrafter"/>
</dbReference>
<protein>
    <submittedName>
        <fullName evidence="2">Uncharacterized protein</fullName>
    </submittedName>
</protein>
<evidence type="ECO:0000313" key="2">
    <source>
        <dbReference type="Ensembl" id="ENSCWAP00000003325.1"/>
    </source>
</evidence>
<dbReference type="GO" id="GO:0005814">
    <property type="term" value="C:centriole"/>
    <property type="evidence" value="ECO:0007669"/>
    <property type="project" value="TreeGrafter"/>
</dbReference>
<reference evidence="2" key="1">
    <citation type="submission" date="2025-08" db="UniProtKB">
        <authorList>
            <consortium name="Ensembl"/>
        </authorList>
    </citation>
    <scope>IDENTIFICATION</scope>
</reference>
<accession>A0A8C3YBX4</accession>
<feature type="region of interest" description="Disordered" evidence="1">
    <location>
        <begin position="294"/>
        <end position="335"/>
    </location>
</feature>
<reference evidence="2" key="2">
    <citation type="submission" date="2025-09" db="UniProtKB">
        <authorList>
            <consortium name="Ensembl"/>
        </authorList>
    </citation>
    <scope>IDENTIFICATION</scope>
</reference>
<dbReference type="GO" id="GO:0051225">
    <property type="term" value="P:spindle assembly"/>
    <property type="evidence" value="ECO:0007669"/>
    <property type="project" value="TreeGrafter"/>
</dbReference>
<organism evidence="2 3">
    <name type="scientific">Catagonus wagneri</name>
    <name type="common">Chacoan peccary</name>
    <dbReference type="NCBI Taxonomy" id="51154"/>
    <lineage>
        <taxon>Eukaryota</taxon>
        <taxon>Metazoa</taxon>
        <taxon>Chordata</taxon>
        <taxon>Craniata</taxon>
        <taxon>Vertebrata</taxon>
        <taxon>Euteleostomi</taxon>
        <taxon>Mammalia</taxon>
        <taxon>Eutheria</taxon>
        <taxon>Laurasiatheria</taxon>
        <taxon>Artiodactyla</taxon>
        <taxon>Suina</taxon>
        <taxon>Tayassuidae</taxon>
        <taxon>Catagonus</taxon>
    </lineage>
</organism>
<evidence type="ECO:0000256" key="1">
    <source>
        <dbReference type="SAM" id="MobiDB-lite"/>
    </source>
</evidence>
<feature type="region of interest" description="Disordered" evidence="1">
    <location>
        <begin position="1"/>
        <end position="38"/>
    </location>
</feature>
<sequence>MLSLGHGGTATVPLGQHGAPQPAARVPGQASSGGDQPAPLRRCALPVIAVFPGPEHLRPQFSVISSSRSLQELNLSVEPPSLTDEHVLEASRLWTPPPSGSSPGMSAARPSVKAEGCDQGASGYSDKNTAGPRCLPPAPCPHLGTAAPSGGPTPSLTTGQPSGCLEQALRGEPERLGAQARPGDWSSGAGTGDLLFGSSDIRPCILPWRPEGPECVFWKQCVCGGAVAVSHGRASRCCSADGVQRQDPPFRSHPSTRASTHGLASAHSNTENPQGSHQTWEVWASSFALGNPHALASSGGTAPIKGPDERAQSAGSPGEAGCLRREPPLAEGSATGPMDEVMLLCPSKAGGPGGPPGMSTLEQGTQTLGSRSHGSHPATRCVGSDAASWASMHSLSLHLSQLLHSTSELLGSLSQPSVAERECNAKRETPDEVPQALMMDSCTQTTMDEGVQTDLAAPPLRPQAPEADPQKVDVVLEGLGPDSSIPSKEKGHVLGTLEEREAEEIAWKTAGPQDLQEESPNKPWRTCRESGLGDLRASVGREASALRSS</sequence>
<evidence type="ECO:0000313" key="3">
    <source>
        <dbReference type="Proteomes" id="UP000694540"/>
    </source>
</evidence>
<feature type="compositionally biased region" description="Polar residues" evidence="1">
    <location>
        <begin position="266"/>
        <end position="278"/>
    </location>
</feature>
<dbReference type="Proteomes" id="UP000694540">
    <property type="component" value="Unplaced"/>
</dbReference>
<dbReference type="AlphaFoldDB" id="A0A8C3YBX4"/>
<dbReference type="GeneTree" id="ENSGT00960000187136"/>
<dbReference type="PANTHER" id="PTHR47117:SF1">
    <property type="entry name" value="STAR-RELATED LIPID TRANSFER PROTEIN 9"/>
    <property type="match status" value="1"/>
</dbReference>